<accession>A0ABV2AXL7</accession>
<comment type="caution">
    <text evidence="2">The sequence shown here is derived from an EMBL/GenBank/DDBJ whole genome shotgun (WGS) entry which is preliminary data.</text>
</comment>
<dbReference type="InterPro" id="IPR029063">
    <property type="entry name" value="SAM-dependent_MTases_sf"/>
</dbReference>
<evidence type="ECO:0000259" key="1">
    <source>
        <dbReference type="Pfam" id="PF08241"/>
    </source>
</evidence>
<evidence type="ECO:0000313" key="2">
    <source>
        <dbReference type="EMBL" id="MES1928401.1"/>
    </source>
</evidence>
<sequence length="204" mass="22662">MDEQSVVTAYRRLSRQYDRFFGPVFEQGREVAVRKMDCRPGDRVLEVGVGTGLSLDHYGDGVEVVGIDVSPEMLDYAKARVNGNADRISLALMDAQALEYADDSFDKVVAMYVVSVAPDPKKVVEEMKRVCKPGGDLFIVNHFSQGKGAMASLERMVSPLSKLVGFRPSFPLDEFLEMAELDVVETQPVNAFGYWTFIHARCPA</sequence>
<dbReference type="RefSeq" id="WP_353109456.1">
    <property type="nucleotide sequence ID" value="NZ_APND01000001.1"/>
</dbReference>
<name>A0ABV2AXL7_9GAMM</name>
<dbReference type="EMBL" id="APND01000001">
    <property type="protein sequence ID" value="MES1928401.1"/>
    <property type="molecule type" value="Genomic_DNA"/>
</dbReference>
<keyword evidence="3" id="KW-1185">Reference proteome</keyword>
<dbReference type="PANTHER" id="PTHR42912:SF80">
    <property type="entry name" value="METHYLTRANSFERASE DOMAIN-CONTAINING PROTEIN"/>
    <property type="match status" value="1"/>
</dbReference>
<dbReference type="PANTHER" id="PTHR42912">
    <property type="entry name" value="METHYLTRANSFERASE"/>
    <property type="match status" value="1"/>
</dbReference>
<dbReference type="Pfam" id="PF08241">
    <property type="entry name" value="Methyltransf_11"/>
    <property type="match status" value="1"/>
</dbReference>
<reference evidence="2 3" key="1">
    <citation type="submission" date="2013-03" db="EMBL/GenBank/DDBJ databases">
        <title>Salinisphaera dokdonensis CL-ES53 Genome Sequencing.</title>
        <authorList>
            <person name="Li C."/>
            <person name="Lai Q."/>
            <person name="Shao Z."/>
        </authorList>
    </citation>
    <scope>NUCLEOTIDE SEQUENCE [LARGE SCALE GENOMIC DNA]</scope>
    <source>
        <strain evidence="2 3">CL-ES53</strain>
    </source>
</reference>
<feature type="domain" description="Methyltransferase type 11" evidence="1">
    <location>
        <begin position="45"/>
        <end position="139"/>
    </location>
</feature>
<dbReference type="Proteomes" id="UP001460888">
    <property type="component" value="Unassembled WGS sequence"/>
</dbReference>
<protein>
    <submittedName>
        <fullName evidence="2">Phosphatidylethanolamine N-methyltransferase</fullName>
    </submittedName>
</protein>
<dbReference type="InterPro" id="IPR050508">
    <property type="entry name" value="Methyltransf_Superfamily"/>
</dbReference>
<dbReference type="Gene3D" id="3.40.50.150">
    <property type="entry name" value="Vaccinia Virus protein VP39"/>
    <property type="match status" value="1"/>
</dbReference>
<proteinExistence type="predicted"/>
<dbReference type="SUPFAM" id="SSF53335">
    <property type="entry name" value="S-adenosyl-L-methionine-dependent methyltransferases"/>
    <property type="match status" value="1"/>
</dbReference>
<dbReference type="InterPro" id="IPR013216">
    <property type="entry name" value="Methyltransf_11"/>
</dbReference>
<evidence type="ECO:0000313" key="3">
    <source>
        <dbReference type="Proteomes" id="UP001460888"/>
    </source>
</evidence>
<organism evidence="2 3">
    <name type="scientific">Salinisphaera dokdonensis CL-ES53</name>
    <dbReference type="NCBI Taxonomy" id="1304272"/>
    <lineage>
        <taxon>Bacteria</taxon>
        <taxon>Pseudomonadati</taxon>
        <taxon>Pseudomonadota</taxon>
        <taxon>Gammaproteobacteria</taxon>
        <taxon>Salinisphaerales</taxon>
        <taxon>Salinisphaeraceae</taxon>
        <taxon>Salinisphaera</taxon>
    </lineage>
</organism>
<dbReference type="CDD" id="cd02440">
    <property type="entry name" value="AdoMet_MTases"/>
    <property type="match status" value="1"/>
</dbReference>
<gene>
    <name evidence="2" type="ORF">SADO_04060</name>
</gene>